<protein>
    <submittedName>
        <fullName evidence="1">Uncharacterized protein</fullName>
    </submittedName>
</protein>
<evidence type="ECO:0000313" key="2">
    <source>
        <dbReference type="Proteomes" id="UP000009026"/>
    </source>
</evidence>
<name>A0A0H4WLJ9_9BACT</name>
<dbReference type="KEGG" id="mym:A176_000511"/>
<dbReference type="EMBL" id="CP012109">
    <property type="protein sequence ID" value="AKQ63599.1"/>
    <property type="molecule type" value="Genomic_DNA"/>
</dbReference>
<sequence>MDPYRGENTRLHATYKIDGGEPKQAEVFGDATSWMVHISHRVNPGDEVRVGLTYYFTPTEAVKQALREELRKFDLSLVEKIEQALVLHKSRWKEQFSIDPAEGPFELLKSSRLRDDTPTIPALLAEVGFKQDASTRRWAPTDVTLSRLNLRAMQEATSGVLDSEEFELAEGGSRHCLELLEEGTLGTTPRGLIDTATRCLVKAESLAPPPEGAAPKTACKDLFSVPLSKMKAQGWPASGKAIEDVLKDLGDAQSNGVNQKCEEKTLTGLSSSGHLLVLARHQAALAPAEAAHRERVERMAAVIVVTDEWADGKEDILKAEAARRGYSLSSGAVYLTRMDDLVYPIAVSVCPFDCLRGDEQFWHGGLQRDRILRSLSVEIGVAALTADNHGDARRKGGPGFLLGASWQVLAPFKLSGGTLFFENQENRGWQFDGFVGVTLDAAKAVEMMGILGVTVPVQLTNTGSRSVPANPTR</sequence>
<dbReference type="Proteomes" id="UP000009026">
    <property type="component" value="Chromosome"/>
</dbReference>
<dbReference type="PATRIC" id="fig|1297742.4.peg.519"/>
<dbReference type="RefSeq" id="WP_002636957.1">
    <property type="nucleotide sequence ID" value="NZ_CP012109.1"/>
</dbReference>
<proteinExistence type="predicted"/>
<organism evidence="1 2">
    <name type="scientific">Pseudomyxococcus hansupus</name>
    <dbReference type="NCBI Taxonomy" id="1297742"/>
    <lineage>
        <taxon>Bacteria</taxon>
        <taxon>Pseudomonadati</taxon>
        <taxon>Myxococcota</taxon>
        <taxon>Myxococcia</taxon>
        <taxon>Myxococcales</taxon>
        <taxon>Cystobacterineae</taxon>
        <taxon>Myxococcaceae</taxon>
        <taxon>Pseudomyxococcus</taxon>
    </lineage>
</organism>
<dbReference type="AlphaFoldDB" id="A0A0H4WLJ9"/>
<accession>A0A0H4WLJ9</accession>
<gene>
    <name evidence="1" type="ORF">A176_000511</name>
</gene>
<keyword evidence="2" id="KW-1185">Reference proteome</keyword>
<evidence type="ECO:0000313" key="1">
    <source>
        <dbReference type="EMBL" id="AKQ63599.1"/>
    </source>
</evidence>
<reference evidence="1 2" key="1">
    <citation type="journal article" date="2016" name="PLoS ONE">
        <title>Complete Genome Sequence and Comparative Genomics of a Novel Myxobacterium Myxococcus hansupus.</title>
        <authorList>
            <person name="Sharma G."/>
            <person name="Narwani T."/>
            <person name="Subramanian S."/>
        </authorList>
    </citation>
    <scope>NUCLEOTIDE SEQUENCE [LARGE SCALE GENOMIC DNA]</scope>
    <source>
        <strain evidence="2">mixupus</strain>
    </source>
</reference>